<dbReference type="InterPro" id="IPR012942">
    <property type="entry name" value="SRR1-like"/>
</dbReference>
<keyword evidence="4" id="KW-1185">Reference proteome</keyword>
<dbReference type="EMBL" id="JAACFV010000036">
    <property type="protein sequence ID" value="KAF7509846.1"/>
    <property type="molecule type" value="Genomic_DNA"/>
</dbReference>
<feature type="region of interest" description="Disordered" evidence="1">
    <location>
        <begin position="1"/>
        <end position="62"/>
    </location>
</feature>
<feature type="compositionally biased region" description="Polar residues" evidence="1">
    <location>
        <begin position="12"/>
        <end position="28"/>
    </location>
</feature>
<organism evidence="3 4">
    <name type="scientific">Endocarpon pusillum</name>
    <dbReference type="NCBI Taxonomy" id="364733"/>
    <lineage>
        <taxon>Eukaryota</taxon>
        <taxon>Fungi</taxon>
        <taxon>Dikarya</taxon>
        <taxon>Ascomycota</taxon>
        <taxon>Pezizomycotina</taxon>
        <taxon>Eurotiomycetes</taxon>
        <taxon>Chaetothyriomycetidae</taxon>
        <taxon>Verrucariales</taxon>
        <taxon>Verrucariaceae</taxon>
        <taxon>Endocarpon</taxon>
    </lineage>
</organism>
<dbReference type="Pfam" id="PF07985">
    <property type="entry name" value="SRR1"/>
    <property type="match status" value="1"/>
</dbReference>
<reference evidence="3" key="1">
    <citation type="submission" date="2020-02" db="EMBL/GenBank/DDBJ databases">
        <authorList>
            <person name="Palmer J.M."/>
        </authorList>
    </citation>
    <scope>NUCLEOTIDE SEQUENCE</scope>
    <source>
        <strain evidence="3">EPUS1.4</strain>
        <tissue evidence="3">Thallus</tissue>
    </source>
</reference>
<gene>
    <name evidence="3" type="ORF">GJ744_007357</name>
</gene>
<dbReference type="AlphaFoldDB" id="A0A8H7E7K9"/>
<evidence type="ECO:0000313" key="4">
    <source>
        <dbReference type="Proteomes" id="UP000606974"/>
    </source>
</evidence>
<feature type="compositionally biased region" description="Basic residues" evidence="1">
    <location>
        <begin position="1"/>
        <end position="11"/>
    </location>
</feature>
<sequence length="279" mass="31477">MSGSGRSRKRGLQQSSSGNKRYQGTDSPQLPHAVFPQNNSGYGSDQDGARTELGRDPTPAQIPVGATLQTTLRRYRQCETGWKHSKAYKELKNIFVSRILKQNGASTTKCICFGLGSPTERDPDNACMYQLAAFKSVIDLVLPARQQQQQQQRQPRAALAQDPCFTTLDRELLSHLHISVVNHPAAFHHINATAATTFVFCPYVDPDVLHEVVSRSPTIYLGWHPWQIEPCDQVKVLMAELRRKRQEFLRLPAFEPIINPRRNIFDEMSIFWTSSSSSP</sequence>
<protein>
    <recommendedName>
        <fullName evidence="2">SRR1-like domain-containing protein</fullName>
    </recommendedName>
</protein>
<accession>A0A8H7E7K9</accession>
<name>A0A8H7E7K9_9EURO</name>
<dbReference type="OrthoDB" id="5318346at2759"/>
<evidence type="ECO:0000256" key="1">
    <source>
        <dbReference type="SAM" id="MobiDB-lite"/>
    </source>
</evidence>
<dbReference type="PANTHER" id="PTHR42080">
    <property type="entry name" value="SRR1 DOMAIN-CONTAINING PROTEIN"/>
    <property type="match status" value="1"/>
</dbReference>
<proteinExistence type="predicted"/>
<comment type="caution">
    <text evidence="3">The sequence shown here is derived from an EMBL/GenBank/DDBJ whole genome shotgun (WGS) entry which is preliminary data.</text>
</comment>
<evidence type="ECO:0000313" key="3">
    <source>
        <dbReference type="EMBL" id="KAF7509846.1"/>
    </source>
</evidence>
<evidence type="ECO:0000259" key="2">
    <source>
        <dbReference type="Pfam" id="PF07985"/>
    </source>
</evidence>
<dbReference type="PANTHER" id="PTHR42080:SF1">
    <property type="entry name" value="SRR1-LIKE DOMAIN-CONTAINING PROTEIN"/>
    <property type="match status" value="1"/>
</dbReference>
<feature type="domain" description="SRR1-like" evidence="2">
    <location>
        <begin position="98"/>
        <end position="222"/>
    </location>
</feature>
<dbReference type="Proteomes" id="UP000606974">
    <property type="component" value="Unassembled WGS sequence"/>
</dbReference>